<evidence type="ECO:0000313" key="1">
    <source>
        <dbReference type="EMBL" id="CAH8385936.1"/>
    </source>
</evidence>
<keyword evidence="2" id="KW-1185">Reference proteome</keyword>
<reference evidence="1 2" key="1">
    <citation type="submission" date="2022-03" db="EMBL/GenBank/DDBJ databases">
        <authorList>
            <person name="Macdonald S."/>
            <person name="Ahmed S."/>
            <person name="Newling K."/>
        </authorList>
    </citation>
    <scope>NUCLEOTIDE SEQUENCE [LARGE SCALE GENOMIC DNA]</scope>
</reference>
<gene>
    <name evidence="1" type="ORF">ERUC_LOCUS38419</name>
</gene>
<dbReference type="EMBL" id="CAKOAT010688487">
    <property type="protein sequence ID" value="CAH8385936.1"/>
    <property type="molecule type" value="Genomic_DNA"/>
</dbReference>
<proteinExistence type="predicted"/>
<dbReference type="Proteomes" id="UP001642260">
    <property type="component" value="Unassembled WGS sequence"/>
</dbReference>
<sequence length="134" mass="14741">MGSPISGSISFSDPYDESELGVLAPALLTYVSPPSLEWRKDYQLSSSVVLRVPSSSERGTHPARTGGEANVLRARALPLAQRQVAYLLSPAVLGRIRLWDGMVKEHPMEILTGKMRLFRRGRVLLPQSLRGTTL</sequence>
<protein>
    <submittedName>
        <fullName evidence="1">Uncharacterized protein</fullName>
    </submittedName>
</protein>
<accession>A0ABC8LS69</accession>
<dbReference type="AlphaFoldDB" id="A0ABC8LS69"/>
<organism evidence="1 2">
    <name type="scientific">Eruca vesicaria subsp. sativa</name>
    <name type="common">Garden rocket</name>
    <name type="synonym">Eruca sativa</name>
    <dbReference type="NCBI Taxonomy" id="29727"/>
    <lineage>
        <taxon>Eukaryota</taxon>
        <taxon>Viridiplantae</taxon>
        <taxon>Streptophyta</taxon>
        <taxon>Embryophyta</taxon>
        <taxon>Tracheophyta</taxon>
        <taxon>Spermatophyta</taxon>
        <taxon>Magnoliopsida</taxon>
        <taxon>eudicotyledons</taxon>
        <taxon>Gunneridae</taxon>
        <taxon>Pentapetalae</taxon>
        <taxon>rosids</taxon>
        <taxon>malvids</taxon>
        <taxon>Brassicales</taxon>
        <taxon>Brassicaceae</taxon>
        <taxon>Brassiceae</taxon>
        <taxon>Eruca</taxon>
    </lineage>
</organism>
<comment type="caution">
    <text evidence="1">The sequence shown here is derived from an EMBL/GenBank/DDBJ whole genome shotgun (WGS) entry which is preliminary data.</text>
</comment>
<evidence type="ECO:0000313" key="2">
    <source>
        <dbReference type="Proteomes" id="UP001642260"/>
    </source>
</evidence>
<name>A0ABC8LS69_ERUVS</name>